<sequence>MALVPVLSNPFSTSRDVYHFNSFTQPYTTLRLSSSSSFKIRSSTKSITAAAVK</sequence>
<dbReference type="Proteomes" id="UP001177140">
    <property type="component" value="Unassembled WGS sequence"/>
</dbReference>
<accession>A0AA41RVH7</accession>
<feature type="non-terminal residue" evidence="1">
    <location>
        <position position="53"/>
    </location>
</feature>
<gene>
    <name evidence="1" type="ORF">MKW94_022741</name>
</gene>
<protein>
    <submittedName>
        <fullName evidence="1">Uncharacterized protein</fullName>
    </submittedName>
</protein>
<reference evidence="1" key="1">
    <citation type="submission" date="2022-03" db="EMBL/GenBank/DDBJ databases">
        <title>A functionally conserved STORR gene fusion in Papaver species that diverged 16.8 million years ago.</title>
        <authorList>
            <person name="Catania T."/>
        </authorList>
    </citation>
    <scope>NUCLEOTIDE SEQUENCE</scope>
    <source>
        <strain evidence="1">S-191538</strain>
    </source>
</reference>
<organism evidence="1 2">
    <name type="scientific">Papaver nudicaule</name>
    <name type="common">Iceland poppy</name>
    <dbReference type="NCBI Taxonomy" id="74823"/>
    <lineage>
        <taxon>Eukaryota</taxon>
        <taxon>Viridiplantae</taxon>
        <taxon>Streptophyta</taxon>
        <taxon>Embryophyta</taxon>
        <taxon>Tracheophyta</taxon>
        <taxon>Spermatophyta</taxon>
        <taxon>Magnoliopsida</taxon>
        <taxon>Ranunculales</taxon>
        <taxon>Papaveraceae</taxon>
        <taxon>Papaveroideae</taxon>
        <taxon>Papaver</taxon>
    </lineage>
</organism>
<evidence type="ECO:0000313" key="2">
    <source>
        <dbReference type="Proteomes" id="UP001177140"/>
    </source>
</evidence>
<dbReference type="EMBL" id="JAJJMA010025419">
    <property type="protein sequence ID" value="MCL7023695.1"/>
    <property type="molecule type" value="Genomic_DNA"/>
</dbReference>
<proteinExistence type="predicted"/>
<dbReference type="AlphaFoldDB" id="A0AA41RVH7"/>
<keyword evidence="2" id="KW-1185">Reference proteome</keyword>
<comment type="caution">
    <text evidence="1">The sequence shown here is derived from an EMBL/GenBank/DDBJ whole genome shotgun (WGS) entry which is preliminary data.</text>
</comment>
<evidence type="ECO:0000313" key="1">
    <source>
        <dbReference type="EMBL" id="MCL7023695.1"/>
    </source>
</evidence>
<name>A0AA41RVH7_PAPNU</name>